<dbReference type="Proteomes" id="UP000435036">
    <property type="component" value="Unassembled WGS sequence"/>
</dbReference>
<dbReference type="EMBL" id="WSQA01000002">
    <property type="protein sequence ID" value="MVZ61182.1"/>
    <property type="molecule type" value="Genomic_DNA"/>
</dbReference>
<dbReference type="PANTHER" id="PTHR39337:SF1">
    <property type="entry name" value="BLR5642 PROTEIN"/>
    <property type="match status" value="1"/>
</dbReference>
<gene>
    <name evidence="1" type="ORF">GQF63_04030</name>
</gene>
<name>A0A6N8L070_9SPHI</name>
<evidence type="ECO:0000313" key="1">
    <source>
        <dbReference type="EMBL" id="MVZ61182.1"/>
    </source>
</evidence>
<keyword evidence="2" id="KW-1185">Reference proteome</keyword>
<proteinExistence type="predicted"/>
<reference evidence="1 2" key="1">
    <citation type="submission" date="2019-12" db="EMBL/GenBank/DDBJ databases">
        <authorList>
            <person name="Dong K."/>
        </authorList>
    </citation>
    <scope>NUCLEOTIDE SEQUENCE [LARGE SCALE GENOMIC DNA]</scope>
    <source>
        <strain evidence="1 2">JCM 31225</strain>
    </source>
</reference>
<dbReference type="OrthoDB" id="9789109at2"/>
<dbReference type="PIRSF" id="PIRSF024492">
    <property type="entry name" value="UCP024492"/>
    <property type="match status" value="1"/>
</dbReference>
<dbReference type="PANTHER" id="PTHR39337">
    <property type="entry name" value="BLR5642 PROTEIN"/>
    <property type="match status" value="1"/>
</dbReference>
<dbReference type="Pfam" id="PF04343">
    <property type="entry name" value="DUF488"/>
    <property type="match status" value="1"/>
</dbReference>
<dbReference type="RefSeq" id="WP_160367821.1">
    <property type="nucleotide sequence ID" value="NZ_WSQA01000002.1"/>
</dbReference>
<comment type="caution">
    <text evidence="1">The sequence shown here is derived from an EMBL/GenBank/DDBJ whole genome shotgun (WGS) entry which is preliminary data.</text>
</comment>
<evidence type="ECO:0000313" key="2">
    <source>
        <dbReference type="Proteomes" id="UP000435036"/>
    </source>
</evidence>
<accession>A0A6N8L070</accession>
<organism evidence="1 2">
    <name type="scientific">Sphingobacterium humi</name>
    <dbReference type="NCBI Taxonomy" id="1796905"/>
    <lineage>
        <taxon>Bacteria</taxon>
        <taxon>Pseudomonadati</taxon>
        <taxon>Bacteroidota</taxon>
        <taxon>Sphingobacteriia</taxon>
        <taxon>Sphingobacteriales</taxon>
        <taxon>Sphingobacteriaceae</taxon>
        <taxon>Sphingobacterium</taxon>
    </lineage>
</organism>
<sequence>MMNHSTIYSIGHGNKRIEDFIFELKSFNIEYLLDIRSKPFSKWNPQFNQDVLEFELKTNGMVYVFVGDTLGGLPEDRTCYDLEGKVVYDYIKEKDFFKEGLNRLTRANDKQVRLAIMCSETKPENCHRSKLIGQELLKNNIAIKHIVAANKIKSQQMVMNELTKGKGTVDLFGNTMDFTSRKIY</sequence>
<dbReference type="InterPro" id="IPR014519">
    <property type="entry name" value="UCP024492"/>
</dbReference>
<dbReference type="AlphaFoldDB" id="A0A6N8L070"/>
<dbReference type="InterPro" id="IPR007438">
    <property type="entry name" value="DUF488"/>
</dbReference>
<protein>
    <submittedName>
        <fullName evidence="1">DUF488 family protein</fullName>
    </submittedName>
</protein>